<evidence type="ECO:0000256" key="1">
    <source>
        <dbReference type="SAM" id="SignalP"/>
    </source>
</evidence>
<proteinExistence type="predicted"/>
<evidence type="ECO:0000313" key="3">
    <source>
        <dbReference type="RefSeq" id="XP_065649639.1"/>
    </source>
</evidence>
<reference evidence="3" key="1">
    <citation type="submission" date="2025-08" db="UniProtKB">
        <authorList>
            <consortium name="RefSeq"/>
        </authorList>
    </citation>
    <scope>IDENTIFICATION</scope>
</reference>
<dbReference type="Proteomes" id="UP001652625">
    <property type="component" value="Chromosome 03"/>
</dbReference>
<evidence type="ECO:0000313" key="2">
    <source>
        <dbReference type="Proteomes" id="UP001652625"/>
    </source>
</evidence>
<feature type="signal peptide" evidence="1">
    <location>
        <begin position="1"/>
        <end position="21"/>
    </location>
</feature>
<organism evidence="2 3">
    <name type="scientific">Hydra vulgaris</name>
    <name type="common">Hydra</name>
    <name type="synonym">Hydra attenuata</name>
    <dbReference type="NCBI Taxonomy" id="6087"/>
    <lineage>
        <taxon>Eukaryota</taxon>
        <taxon>Metazoa</taxon>
        <taxon>Cnidaria</taxon>
        <taxon>Hydrozoa</taxon>
        <taxon>Hydroidolina</taxon>
        <taxon>Anthoathecata</taxon>
        <taxon>Aplanulata</taxon>
        <taxon>Hydridae</taxon>
        <taxon>Hydra</taxon>
    </lineage>
</organism>
<dbReference type="GeneID" id="136078252"/>
<accession>A0ABM4BKR1</accession>
<keyword evidence="2" id="KW-1185">Reference proteome</keyword>
<gene>
    <name evidence="3" type="primary">LOC136078252</name>
</gene>
<sequence>MKNRITVDLLLVLLVFIICRAEKKYIKKSLADFHLTSVNNKRTNCVPLPFDKLMSQYKSWSGYNSEYLAATVEEAVLFPNLLWNNKDKEKYTFIINNVSEKYKILPNHNDPHSVLKFKNLVEMSLNLSISTSTGVTTGNFRRTNGRTVVNRFCTEVNYENPTTNLVNLCQQCSATTTQSDEWFPQYVNEVICGGGNGNNNGNSCFQNEGVCQQNTVMMQFLVKTNDCEPLTEKGNTVYVQKWRKKRQLVRTSCECLLKSNSGYRKLL</sequence>
<name>A0ABM4BKR1_HYDVU</name>
<dbReference type="PANTHER" id="PTHR33995">
    <property type="entry name" value="PROTEIN CBG18546"/>
    <property type="match status" value="1"/>
</dbReference>
<dbReference type="PANTHER" id="PTHR33995:SF7">
    <property type="entry name" value="BURSICON SUBUNIT ALPHA-RELATED"/>
    <property type="match status" value="1"/>
</dbReference>
<protein>
    <submittedName>
        <fullName evidence="3">Uncharacterized protein LOC136078252</fullName>
    </submittedName>
</protein>
<keyword evidence="1" id="KW-0732">Signal</keyword>
<dbReference type="SUPFAM" id="SSF57501">
    <property type="entry name" value="Cystine-knot cytokines"/>
    <property type="match status" value="1"/>
</dbReference>
<feature type="chain" id="PRO_5046922790" evidence="1">
    <location>
        <begin position="22"/>
        <end position="267"/>
    </location>
</feature>
<dbReference type="RefSeq" id="XP_065649639.1">
    <property type="nucleotide sequence ID" value="XM_065793567.1"/>
</dbReference>
<dbReference type="InterPro" id="IPR029034">
    <property type="entry name" value="Cystine-knot_cytokine"/>
</dbReference>